<feature type="binding site" evidence="12">
    <location>
        <begin position="265"/>
        <end position="266"/>
    </location>
    <ligand>
        <name>ATP</name>
        <dbReference type="ChEBI" id="CHEBI:30616"/>
    </ligand>
</feature>
<comment type="subunit">
    <text evidence="12">Homodimer.</text>
</comment>
<evidence type="ECO:0000256" key="3">
    <source>
        <dbReference type="ARBA" id="ARBA00016943"/>
    </source>
</evidence>
<feature type="domain" description="Carbohydrate kinase PfkB" evidence="13">
    <location>
        <begin position="6"/>
        <end position="308"/>
    </location>
</feature>
<comment type="pathway">
    <text evidence="12">Carbohydrate metabolism; D-ribose degradation; D-ribose 5-phosphate from beta-D-ribopyranose: step 2/2.</text>
</comment>
<comment type="similarity">
    <text evidence="1">Belongs to the carbohydrate kinase pfkB family.</text>
</comment>
<reference evidence="14 15" key="1">
    <citation type="journal article" date="2013" name="Genome Announc.">
        <title>Draft Genome Sequence of the Cellulolytic, Mesophilic, Anaerobic Bacterium Clostridium termitidis Strain CT1112 (DSM 5398).</title>
        <authorList>
            <person name="Lal S."/>
            <person name="Ramachandran U."/>
            <person name="Zhang X."/>
            <person name="Munir R."/>
            <person name="Sparling R."/>
            <person name="Levin D.B."/>
        </authorList>
    </citation>
    <scope>NUCLEOTIDE SEQUENCE [LARGE SCALE GENOMIC DNA]</scope>
    <source>
        <strain evidence="14 15">CT1112</strain>
    </source>
</reference>
<feature type="binding site" evidence="12">
    <location>
        <position position="147"/>
    </location>
    <ligand>
        <name>substrate</name>
    </ligand>
</feature>
<comment type="similarity">
    <text evidence="12">Belongs to the carbohydrate kinase PfkB family. Ribokinase subfamily.</text>
</comment>
<feature type="binding site" evidence="12">
    <location>
        <begin position="42"/>
        <end position="46"/>
    </location>
    <ligand>
        <name>substrate</name>
    </ligand>
</feature>
<evidence type="ECO:0000256" key="7">
    <source>
        <dbReference type="ARBA" id="ARBA00022777"/>
    </source>
</evidence>
<dbReference type="UniPathway" id="UPA00916">
    <property type="reaction ID" value="UER00889"/>
</dbReference>
<accession>S0FSW3</accession>
<dbReference type="PROSITE" id="PS00584">
    <property type="entry name" value="PFKB_KINASES_2"/>
    <property type="match status" value="1"/>
</dbReference>
<keyword evidence="4 12" id="KW-0808">Transferase</keyword>
<dbReference type="Gene3D" id="3.40.1190.20">
    <property type="match status" value="1"/>
</dbReference>
<dbReference type="EC" id="2.7.1.15" evidence="2 12"/>
<protein>
    <recommendedName>
        <fullName evidence="3 12">Ribokinase</fullName>
        <shortName evidence="12">RK</shortName>
        <ecNumber evidence="2 12">2.7.1.15</ecNumber>
    </recommendedName>
</protein>
<dbReference type="HAMAP" id="MF_01987">
    <property type="entry name" value="Ribokinase"/>
    <property type="match status" value="1"/>
</dbReference>
<dbReference type="Proteomes" id="UP000014155">
    <property type="component" value="Unassembled WGS sequence"/>
</dbReference>
<evidence type="ECO:0000256" key="4">
    <source>
        <dbReference type="ARBA" id="ARBA00022679"/>
    </source>
</evidence>
<feature type="binding site" evidence="12">
    <location>
        <position position="260"/>
    </location>
    <ligand>
        <name>K(+)</name>
        <dbReference type="ChEBI" id="CHEBI:29103"/>
    </ligand>
</feature>
<feature type="binding site" evidence="12">
    <location>
        <position position="305"/>
    </location>
    <ligand>
        <name>K(+)</name>
        <dbReference type="ChEBI" id="CHEBI:29103"/>
    </ligand>
</feature>
<feature type="binding site" evidence="12">
    <location>
        <position position="191"/>
    </location>
    <ligand>
        <name>ATP</name>
        <dbReference type="ChEBI" id="CHEBI:30616"/>
    </ligand>
</feature>
<dbReference type="GO" id="GO:0005829">
    <property type="term" value="C:cytosol"/>
    <property type="evidence" value="ECO:0007669"/>
    <property type="project" value="TreeGrafter"/>
</dbReference>
<evidence type="ECO:0000256" key="11">
    <source>
        <dbReference type="ARBA" id="ARBA00023277"/>
    </source>
</evidence>
<dbReference type="InterPro" id="IPR011877">
    <property type="entry name" value="Ribokinase"/>
</dbReference>
<dbReference type="GO" id="GO:0005524">
    <property type="term" value="F:ATP binding"/>
    <property type="evidence" value="ECO:0007669"/>
    <property type="project" value="UniProtKB-UniRule"/>
</dbReference>
<comment type="function">
    <text evidence="12">Catalyzes the phosphorylation of ribose at O-5 in a reaction requiring ATP and magnesium. The resulting D-ribose-5-phosphate can then be used either for sythesis of nucleotides, histidine, and tryptophan, or as a component of the pentose phosphate pathway.</text>
</comment>
<evidence type="ECO:0000256" key="12">
    <source>
        <dbReference type="HAMAP-Rule" id="MF_01987"/>
    </source>
</evidence>
<dbReference type="GO" id="GO:0004747">
    <property type="term" value="F:ribokinase activity"/>
    <property type="evidence" value="ECO:0007669"/>
    <property type="project" value="UniProtKB-UniRule"/>
</dbReference>
<keyword evidence="8 12" id="KW-0067">ATP-binding</keyword>
<feature type="binding site" evidence="12">
    <location>
        <begin position="14"/>
        <end position="16"/>
    </location>
    <ligand>
        <name>substrate</name>
    </ligand>
</feature>
<keyword evidence="15" id="KW-1185">Reference proteome</keyword>
<feature type="binding site" evidence="12">
    <location>
        <begin position="233"/>
        <end position="238"/>
    </location>
    <ligand>
        <name>ATP</name>
        <dbReference type="ChEBI" id="CHEBI:30616"/>
    </ligand>
</feature>
<comment type="catalytic activity">
    <reaction evidence="12">
        <text>D-ribose + ATP = D-ribose 5-phosphate + ADP + H(+)</text>
        <dbReference type="Rhea" id="RHEA:13697"/>
        <dbReference type="ChEBI" id="CHEBI:15378"/>
        <dbReference type="ChEBI" id="CHEBI:30616"/>
        <dbReference type="ChEBI" id="CHEBI:47013"/>
        <dbReference type="ChEBI" id="CHEBI:78346"/>
        <dbReference type="ChEBI" id="CHEBI:456216"/>
        <dbReference type="EC" id="2.7.1.15"/>
    </reaction>
</comment>
<dbReference type="PRINTS" id="PR00990">
    <property type="entry name" value="RIBOKINASE"/>
</dbReference>
<evidence type="ECO:0000256" key="6">
    <source>
        <dbReference type="ARBA" id="ARBA00022741"/>
    </source>
</evidence>
<name>S0FSW3_RUMCE</name>
<dbReference type="RefSeq" id="WP_004623907.1">
    <property type="nucleotide sequence ID" value="NZ_AORV01000020.1"/>
</dbReference>
<keyword evidence="9 12" id="KW-0460">Magnesium</keyword>
<feature type="binding site" evidence="12">
    <location>
        <position position="296"/>
    </location>
    <ligand>
        <name>K(+)</name>
        <dbReference type="ChEBI" id="CHEBI:29103"/>
    </ligand>
</feature>
<evidence type="ECO:0000256" key="10">
    <source>
        <dbReference type="ARBA" id="ARBA00022958"/>
    </source>
</evidence>
<dbReference type="STRING" id="1195236.CTER_0582"/>
<evidence type="ECO:0000256" key="5">
    <source>
        <dbReference type="ARBA" id="ARBA00022723"/>
    </source>
</evidence>
<comment type="subcellular location">
    <subcellularLocation>
        <location evidence="12">Cytoplasm</location>
    </subcellularLocation>
</comment>
<dbReference type="InterPro" id="IPR002173">
    <property type="entry name" value="Carboh/pur_kinase_PfkB_CS"/>
</dbReference>
<dbReference type="GO" id="GO:0019303">
    <property type="term" value="P:D-ribose catabolic process"/>
    <property type="evidence" value="ECO:0007669"/>
    <property type="project" value="UniProtKB-UniRule"/>
</dbReference>
<evidence type="ECO:0000313" key="15">
    <source>
        <dbReference type="Proteomes" id="UP000014155"/>
    </source>
</evidence>
<dbReference type="InterPro" id="IPR029056">
    <property type="entry name" value="Ribokinase-like"/>
</dbReference>
<dbReference type="CDD" id="cd01174">
    <property type="entry name" value="ribokinase"/>
    <property type="match status" value="1"/>
</dbReference>
<dbReference type="Pfam" id="PF00294">
    <property type="entry name" value="PfkB"/>
    <property type="match status" value="1"/>
</dbReference>
<feature type="binding site" evidence="12">
    <location>
        <position position="299"/>
    </location>
    <ligand>
        <name>K(+)</name>
        <dbReference type="ChEBI" id="CHEBI:29103"/>
    </ligand>
</feature>
<keyword evidence="6 12" id="KW-0547">Nucleotide-binding</keyword>
<dbReference type="InterPro" id="IPR011611">
    <property type="entry name" value="PfkB_dom"/>
</dbReference>
<dbReference type="EMBL" id="AORV01000020">
    <property type="protein sequence ID" value="EMS73411.1"/>
    <property type="molecule type" value="Genomic_DNA"/>
</dbReference>
<evidence type="ECO:0000259" key="13">
    <source>
        <dbReference type="Pfam" id="PF00294"/>
    </source>
</evidence>
<dbReference type="InterPro" id="IPR002139">
    <property type="entry name" value="Ribo/fructo_kinase"/>
</dbReference>
<keyword evidence="10 12" id="KW-0630">Potassium</keyword>
<keyword evidence="11 12" id="KW-0119">Carbohydrate metabolism</keyword>
<feature type="active site" description="Proton acceptor" evidence="12">
    <location>
        <position position="266"/>
    </location>
</feature>
<evidence type="ECO:0000313" key="14">
    <source>
        <dbReference type="EMBL" id="EMS73411.1"/>
    </source>
</evidence>
<dbReference type="GO" id="GO:0046872">
    <property type="term" value="F:metal ion binding"/>
    <property type="evidence" value="ECO:0007669"/>
    <property type="project" value="UniProtKB-KW"/>
</dbReference>
<gene>
    <name evidence="12" type="primary">rbsK</name>
    <name evidence="14" type="ORF">CTER_0582</name>
</gene>
<dbReference type="PANTHER" id="PTHR10584:SF166">
    <property type="entry name" value="RIBOKINASE"/>
    <property type="match status" value="1"/>
</dbReference>
<feature type="binding site" evidence="12">
    <location>
        <position position="266"/>
    </location>
    <ligand>
        <name>substrate</name>
    </ligand>
</feature>
<keyword evidence="12" id="KW-0963">Cytoplasm</keyword>
<evidence type="ECO:0000256" key="1">
    <source>
        <dbReference type="ARBA" id="ARBA00005380"/>
    </source>
</evidence>
<sequence length="334" mass="35310">MMKTPKILVVGSFVMDLIVSTENFPNSGETFLGKSFRTAPGGKGANQAVQSARLGADVTMVGKVGNDDFGKILVNSCLESGINTQFVATDPEVPSGVGNVLLEVDRSNSAKNRIIVVPGSNMTITDEDVAFLKDTIDQYDMVILQLEIPMSINEIVAKYAFDKGVPVMLNSAPSAPLSPELLSCLAYISPNEHEAADLTGIQIRKAGKAVNQDDVKAVVNALLSKGVKNVVVTLGNAGAAVANQNEFVYQPCIDVVEVKDPTAAGDSFVAAFTSAVCLGMNHSQALTFANYTAAITVSRMGAQPSLPHLSDVVELMKKEGHSGFDFSLLDGLKR</sequence>
<evidence type="ECO:0000256" key="2">
    <source>
        <dbReference type="ARBA" id="ARBA00012035"/>
    </source>
</evidence>
<feature type="binding site" evidence="12">
    <location>
        <position position="290"/>
    </location>
    <ligand>
        <name>ATP</name>
        <dbReference type="ChEBI" id="CHEBI:30616"/>
    </ligand>
</feature>
<comment type="caution">
    <text evidence="14">The sequence shown here is derived from an EMBL/GenBank/DDBJ whole genome shotgun (WGS) entry which is preliminary data.</text>
</comment>
<comment type="cofactor">
    <cofactor evidence="12">
        <name>Mg(2+)</name>
        <dbReference type="ChEBI" id="CHEBI:18420"/>
    </cofactor>
    <text evidence="12">Requires a divalent cation, most likely magnesium in vivo, as an electrophilic catalyst to aid phosphoryl group transfer. It is the chelate of the metal and the nucleotide that is the actual substrate.</text>
</comment>
<keyword evidence="5 12" id="KW-0479">Metal-binding</keyword>
<dbReference type="PROSITE" id="PS00583">
    <property type="entry name" value="PFKB_KINASES_1"/>
    <property type="match status" value="1"/>
</dbReference>
<evidence type="ECO:0000256" key="9">
    <source>
        <dbReference type="ARBA" id="ARBA00022842"/>
    </source>
</evidence>
<comment type="caution">
    <text evidence="12">Lacks conserved residue(s) required for the propagation of feature annotation.</text>
</comment>
<comment type="activity regulation">
    <text evidence="12">Activated by a monovalent cation that binds near, but not in, the active site. The most likely occupant of the site in vivo is potassium. Ion binding induces a conformational change that may alter substrate affinity.</text>
</comment>
<feature type="binding site" evidence="12">
    <location>
        <position position="301"/>
    </location>
    <ligand>
        <name>K(+)</name>
        <dbReference type="ChEBI" id="CHEBI:29103"/>
    </ligand>
</feature>
<organism evidence="14 15">
    <name type="scientific">Ruminiclostridium cellobioparum subsp. termitidis CT1112</name>
    <dbReference type="NCBI Taxonomy" id="1195236"/>
    <lineage>
        <taxon>Bacteria</taxon>
        <taxon>Bacillati</taxon>
        <taxon>Bacillota</taxon>
        <taxon>Clostridia</taxon>
        <taxon>Eubacteriales</taxon>
        <taxon>Oscillospiraceae</taxon>
        <taxon>Ruminiclostridium</taxon>
    </lineage>
</organism>
<dbReference type="PANTHER" id="PTHR10584">
    <property type="entry name" value="SUGAR KINASE"/>
    <property type="match status" value="1"/>
</dbReference>
<keyword evidence="7 12" id="KW-0418">Kinase</keyword>
<dbReference type="PATRIC" id="fig|1195236.3.peg.905"/>
<feature type="binding site" evidence="12">
    <location>
        <position position="262"/>
    </location>
    <ligand>
        <name>K(+)</name>
        <dbReference type="ChEBI" id="CHEBI:29103"/>
    </ligand>
</feature>
<dbReference type="eggNOG" id="COG0524">
    <property type="taxonomic scope" value="Bacteria"/>
</dbReference>
<dbReference type="SUPFAM" id="SSF53613">
    <property type="entry name" value="Ribokinase-like"/>
    <property type="match status" value="1"/>
</dbReference>
<evidence type="ECO:0000256" key="8">
    <source>
        <dbReference type="ARBA" id="ARBA00022840"/>
    </source>
</evidence>
<dbReference type="AlphaFoldDB" id="S0FSW3"/>
<proteinExistence type="inferred from homology"/>